<dbReference type="GO" id="GO:0005886">
    <property type="term" value="C:plasma membrane"/>
    <property type="evidence" value="ECO:0007669"/>
    <property type="project" value="UniProtKB-SubCell"/>
</dbReference>
<keyword evidence="2 7" id="KW-0813">Transport</keyword>
<dbReference type="AlphaFoldDB" id="A0A1H1ZZS6"/>
<proteinExistence type="inferred from homology"/>
<dbReference type="Pfam" id="PF00528">
    <property type="entry name" value="BPD_transp_1"/>
    <property type="match status" value="1"/>
</dbReference>
<evidence type="ECO:0000256" key="3">
    <source>
        <dbReference type="ARBA" id="ARBA00022475"/>
    </source>
</evidence>
<feature type="transmembrane region" description="Helical" evidence="7">
    <location>
        <begin position="102"/>
        <end position="125"/>
    </location>
</feature>
<name>A0A1H1ZZS6_9ACTN</name>
<evidence type="ECO:0000256" key="4">
    <source>
        <dbReference type="ARBA" id="ARBA00022692"/>
    </source>
</evidence>
<evidence type="ECO:0000256" key="2">
    <source>
        <dbReference type="ARBA" id="ARBA00022448"/>
    </source>
</evidence>
<evidence type="ECO:0000313" key="10">
    <source>
        <dbReference type="Proteomes" id="UP000199103"/>
    </source>
</evidence>
<dbReference type="PROSITE" id="PS50928">
    <property type="entry name" value="ABC_TM1"/>
    <property type="match status" value="1"/>
</dbReference>
<dbReference type="Pfam" id="PF19300">
    <property type="entry name" value="BPD_transp_1_N"/>
    <property type="match status" value="1"/>
</dbReference>
<dbReference type="Gene3D" id="1.10.3720.10">
    <property type="entry name" value="MetI-like"/>
    <property type="match status" value="1"/>
</dbReference>
<dbReference type="RefSeq" id="WP_091529805.1">
    <property type="nucleotide sequence ID" value="NZ_LT629772.1"/>
</dbReference>
<feature type="transmembrane region" description="Helical" evidence="7">
    <location>
        <begin position="137"/>
        <end position="166"/>
    </location>
</feature>
<dbReference type="OrthoDB" id="3747763at2"/>
<evidence type="ECO:0000256" key="5">
    <source>
        <dbReference type="ARBA" id="ARBA00022989"/>
    </source>
</evidence>
<dbReference type="PANTHER" id="PTHR30465">
    <property type="entry name" value="INNER MEMBRANE ABC TRANSPORTER"/>
    <property type="match status" value="1"/>
</dbReference>
<dbReference type="Proteomes" id="UP000199103">
    <property type="component" value="Chromosome I"/>
</dbReference>
<gene>
    <name evidence="9" type="ORF">SAMN04489812_5554</name>
</gene>
<keyword evidence="10" id="KW-1185">Reference proteome</keyword>
<feature type="transmembrane region" description="Helical" evidence="7">
    <location>
        <begin position="7"/>
        <end position="27"/>
    </location>
</feature>
<dbReference type="EMBL" id="LT629772">
    <property type="protein sequence ID" value="SDT38912.1"/>
    <property type="molecule type" value="Genomic_DNA"/>
</dbReference>
<sequence length="330" mass="35827">MLRYVGFRLLNAIPTLLAISLVAFFIIQLPPGDFLTTRVQALEAQGESADPALVEALRQRYGIDDPFWIQYGKWLTGILFYGDFGLSFQYQRPVGALIAERLPLTLILGVATMLVTWLIALPAGVYSAIKQRKTPDYVISTIGFIALATPNFMAALVLAFIGFQFFGQSVGGLFSPAYVDAPWSLAKIGDLLAHLWIPVVVLALAGTAGIIRTMRANLLDELNKPYVTTARVKGLPERTVIRRYPVRIALNPFVSTVGWSLPQLFDGEVIVAVVLSLGTTGPLLLAALKSQDMYLAGGIILIVAVLTVIGTLLSDILLAVVDPRVRFGKA</sequence>
<keyword evidence="6 7" id="KW-0472">Membrane</keyword>
<comment type="similarity">
    <text evidence="7">Belongs to the binding-protein-dependent transport system permease family.</text>
</comment>
<dbReference type="InterPro" id="IPR035906">
    <property type="entry name" value="MetI-like_sf"/>
</dbReference>
<feature type="transmembrane region" description="Helical" evidence="7">
    <location>
        <begin position="191"/>
        <end position="211"/>
    </location>
</feature>
<keyword evidence="5 7" id="KW-1133">Transmembrane helix</keyword>
<dbReference type="SUPFAM" id="SSF161098">
    <property type="entry name" value="MetI-like"/>
    <property type="match status" value="1"/>
</dbReference>
<feature type="domain" description="ABC transmembrane type-1" evidence="8">
    <location>
        <begin position="102"/>
        <end position="318"/>
    </location>
</feature>
<evidence type="ECO:0000259" key="8">
    <source>
        <dbReference type="PROSITE" id="PS50928"/>
    </source>
</evidence>
<reference evidence="9 10" key="1">
    <citation type="submission" date="2016-10" db="EMBL/GenBank/DDBJ databases">
        <authorList>
            <person name="de Groot N.N."/>
        </authorList>
    </citation>
    <scope>NUCLEOTIDE SEQUENCE [LARGE SCALE GENOMIC DNA]</scope>
    <source>
        <strain evidence="9 10">DSM 21800</strain>
    </source>
</reference>
<dbReference type="PANTHER" id="PTHR30465:SF43">
    <property type="entry name" value="OLIGOPEPTIDE ABC TRANSPORTER, PERMEASE PROTEIN"/>
    <property type="match status" value="1"/>
</dbReference>
<evidence type="ECO:0000256" key="7">
    <source>
        <dbReference type="RuleBase" id="RU363032"/>
    </source>
</evidence>
<feature type="transmembrane region" description="Helical" evidence="7">
    <location>
        <begin position="294"/>
        <end position="321"/>
    </location>
</feature>
<keyword evidence="3" id="KW-1003">Cell membrane</keyword>
<evidence type="ECO:0000256" key="1">
    <source>
        <dbReference type="ARBA" id="ARBA00004651"/>
    </source>
</evidence>
<evidence type="ECO:0000313" key="9">
    <source>
        <dbReference type="EMBL" id="SDT38912.1"/>
    </source>
</evidence>
<dbReference type="InterPro" id="IPR045621">
    <property type="entry name" value="BPD_transp_1_N"/>
</dbReference>
<dbReference type="InterPro" id="IPR000515">
    <property type="entry name" value="MetI-like"/>
</dbReference>
<feature type="transmembrane region" description="Helical" evidence="7">
    <location>
        <begin position="269"/>
        <end position="288"/>
    </location>
</feature>
<accession>A0A1H1ZZS6</accession>
<dbReference type="STRING" id="630515.SAMN04489812_5554"/>
<comment type="subcellular location">
    <subcellularLocation>
        <location evidence="1 7">Cell membrane</location>
        <topology evidence="1 7">Multi-pass membrane protein</topology>
    </subcellularLocation>
</comment>
<organism evidence="9 10">
    <name type="scientific">Microlunatus soli</name>
    <dbReference type="NCBI Taxonomy" id="630515"/>
    <lineage>
        <taxon>Bacteria</taxon>
        <taxon>Bacillati</taxon>
        <taxon>Actinomycetota</taxon>
        <taxon>Actinomycetes</taxon>
        <taxon>Propionibacteriales</taxon>
        <taxon>Propionibacteriaceae</taxon>
        <taxon>Microlunatus</taxon>
    </lineage>
</organism>
<dbReference type="GO" id="GO:0055085">
    <property type="term" value="P:transmembrane transport"/>
    <property type="evidence" value="ECO:0007669"/>
    <property type="project" value="InterPro"/>
</dbReference>
<protein>
    <submittedName>
        <fullName evidence="9">Peptide/nickel transport system permease protein</fullName>
    </submittedName>
</protein>
<keyword evidence="4 7" id="KW-0812">Transmembrane</keyword>
<evidence type="ECO:0000256" key="6">
    <source>
        <dbReference type="ARBA" id="ARBA00023136"/>
    </source>
</evidence>